<keyword evidence="2" id="KW-1185">Reference proteome</keyword>
<evidence type="ECO:0000313" key="2">
    <source>
        <dbReference type="Proteomes" id="UP001230649"/>
    </source>
</evidence>
<dbReference type="Proteomes" id="UP001230649">
    <property type="component" value="Unassembled WGS sequence"/>
</dbReference>
<evidence type="ECO:0000313" key="1">
    <source>
        <dbReference type="EMBL" id="KAJ9099491.1"/>
    </source>
</evidence>
<name>A0ACC2VLJ3_9TREE</name>
<sequence length="696" mass="74503">MAFPQQDALNSSGLDDDPNQSFDASSYINDDGDSPGPFDNLETDPLSSETDSGVQDIMQDLNGESDMNGESGLDHFLNHSSSGNPGAITFVSAQGLNGLTPGMDMDGVGALDRDYGLGVNMRTIGSHHIDNRLRSNIGASPNREVETLPTADITPRASKVASKVGTRSADQQRYAAAMQQHHHVNSNTSYAAPLPSGSTADGMFHAGLPPPAGSGDNARDQRTTTPSSEEHRANGQHEMAPSPIFSHLTSLESAASRKTKMCGRKQGQEEKGKGKEKESSSGLEIDETDIGMNAELDPAGDGDGDGDDENARRKIKIEYIEDKSRRHITFSKRKAGIMKKAYELSILTGTQVLLLVVSETGLCYTYTTPKMSPMVTQPAGQQLIQVSARFLFHELKLVLNAPEGYGPDGEVLRVPSAPSGSKKDKNELAIRPLKLNAEELANLAAASASASDPTTPKKKKQGKPTLEGKEGKPGGAAAAQNRRRASDKVKRAASGAAKKSSRVTSEGNPPTSSRPYSEHDMDTFQQPPPIPPIPANMRRNASTNGSEANGSNASSLDTTEYAARYTTWGVIGIASLRCLPVFTSYAAATSSTASPCPTERILRISYAPSSGSIIHTRHPVRNFWIIRQGNAVLHAQQMQRRQSQHQSMPQPPQSAESHSNQHQHYIQSLAESQQYSANQPHPGQIVAGPISMGGQI</sequence>
<organism evidence="1 2">
    <name type="scientific">Naganishia adeliensis</name>
    <dbReference type="NCBI Taxonomy" id="92952"/>
    <lineage>
        <taxon>Eukaryota</taxon>
        <taxon>Fungi</taxon>
        <taxon>Dikarya</taxon>
        <taxon>Basidiomycota</taxon>
        <taxon>Agaricomycotina</taxon>
        <taxon>Tremellomycetes</taxon>
        <taxon>Filobasidiales</taxon>
        <taxon>Filobasidiaceae</taxon>
        <taxon>Naganishia</taxon>
    </lineage>
</organism>
<dbReference type="EMBL" id="JASBWS010000083">
    <property type="protein sequence ID" value="KAJ9099491.1"/>
    <property type="molecule type" value="Genomic_DNA"/>
</dbReference>
<reference evidence="1" key="1">
    <citation type="submission" date="2023-04" db="EMBL/GenBank/DDBJ databases">
        <title>Draft Genome sequencing of Naganishia species isolated from polar environments using Oxford Nanopore Technology.</title>
        <authorList>
            <person name="Leo P."/>
            <person name="Venkateswaran K."/>
        </authorList>
    </citation>
    <scope>NUCLEOTIDE SEQUENCE</scope>
    <source>
        <strain evidence="1">MNA-CCFEE 5262</strain>
    </source>
</reference>
<proteinExistence type="predicted"/>
<gene>
    <name evidence="1" type="ORF">QFC20_005703</name>
</gene>
<accession>A0ACC2VLJ3</accession>
<protein>
    <submittedName>
        <fullName evidence="1">Uncharacterized protein</fullName>
    </submittedName>
</protein>
<comment type="caution">
    <text evidence="1">The sequence shown here is derived from an EMBL/GenBank/DDBJ whole genome shotgun (WGS) entry which is preliminary data.</text>
</comment>